<keyword evidence="1" id="KW-0812">Transmembrane</keyword>
<evidence type="ECO:0000256" key="1">
    <source>
        <dbReference type="SAM" id="Phobius"/>
    </source>
</evidence>
<feature type="transmembrane region" description="Helical" evidence="1">
    <location>
        <begin position="144"/>
        <end position="165"/>
    </location>
</feature>
<accession>A0A9W8A233</accession>
<dbReference type="PANTHER" id="PTHR34391">
    <property type="entry name" value="UPF0658 GOLGI APPARATUS MEMBRANE PROTEIN C1952.10C-RELATED"/>
    <property type="match status" value="1"/>
</dbReference>
<feature type="transmembrane region" description="Helical" evidence="1">
    <location>
        <begin position="292"/>
        <end position="314"/>
    </location>
</feature>
<keyword evidence="1" id="KW-1133">Transmembrane helix</keyword>
<feature type="transmembrane region" description="Helical" evidence="1">
    <location>
        <begin position="186"/>
        <end position="209"/>
    </location>
</feature>
<feature type="transmembrane region" description="Helical" evidence="1">
    <location>
        <begin position="102"/>
        <end position="124"/>
    </location>
</feature>
<dbReference type="InterPro" id="IPR040410">
    <property type="entry name" value="UPF0658_Golgi"/>
</dbReference>
<keyword evidence="3" id="KW-1185">Reference proteome</keyword>
<name>A0A9W8A233_9FUNG</name>
<reference evidence="2" key="1">
    <citation type="submission" date="2022-07" db="EMBL/GenBank/DDBJ databases">
        <title>Phylogenomic reconstructions and comparative analyses of Kickxellomycotina fungi.</title>
        <authorList>
            <person name="Reynolds N.K."/>
            <person name="Stajich J.E."/>
            <person name="Barry K."/>
            <person name="Grigoriev I.V."/>
            <person name="Crous P."/>
            <person name="Smith M.E."/>
        </authorList>
    </citation>
    <scope>NUCLEOTIDE SEQUENCE</scope>
    <source>
        <strain evidence="2">NBRC 100468</strain>
    </source>
</reference>
<gene>
    <name evidence="2" type="ORF">H4219_000790</name>
</gene>
<evidence type="ECO:0000313" key="3">
    <source>
        <dbReference type="Proteomes" id="UP001150538"/>
    </source>
</evidence>
<proteinExistence type="predicted"/>
<feature type="transmembrane region" description="Helical" evidence="1">
    <location>
        <begin position="71"/>
        <end position="90"/>
    </location>
</feature>
<dbReference type="GO" id="GO:0005794">
    <property type="term" value="C:Golgi apparatus"/>
    <property type="evidence" value="ECO:0007669"/>
    <property type="project" value="TreeGrafter"/>
</dbReference>
<dbReference type="Proteomes" id="UP001150538">
    <property type="component" value="Unassembled WGS sequence"/>
</dbReference>
<organism evidence="2 3">
    <name type="scientific">Mycoemilia scoparia</name>
    <dbReference type="NCBI Taxonomy" id="417184"/>
    <lineage>
        <taxon>Eukaryota</taxon>
        <taxon>Fungi</taxon>
        <taxon>Fungi incertae sedis</taxon>
        <taxon>Zoopagomycota</taxon>
        <taxon>Kickxellomycotina</taxon>
        <taxon>Kickxellomycetes</taxon>
        <taxon>Kickxellales</taxon>
        <taxon>Kickxellaceae</taxon>
        <taxon>Mycoemilia</taxon>
    </lineage>
</organism>
<feature type="transmembrane region" description="Helical" evidence="1">
    <location>
        <begin position="252"/>
        <end position="272"/>
    </location>
</feature>
<dbReference type="PANTHER" id="PTHR34391:SF1">
    <property type="entry name" value="UPF0658 GOLGI APPARATUS MEMBRANE PROTEIN C1952.10C-RELATED"/>
    <property type="match status" value="1"/>
</dbReference>
<keyword evidence="1" id="KW-0472">Membrane</keyword>
<dbReference type="AlphaFoldDB" id="A0A9W8A233"/>
<feature type="transmembrane region" description="Helical" evidence="1">
    <location>
        <begin position="224"/>
        <end position="245"/>
    </location>
</feature>
<comment type="caution">
    <text evidence="2">The sequence shown here is derived from an EMBL/GenBank/DDBJ whole genome shotgun (WGS) entry which is preliminary data.</text>
</comment>
<sequence length="363" mass="41884">MSMSAALKRLGIPTLIWARLFVLLAAIELVTIVSIEGYAIHKTNSIYQSVFGDQEPWGAYPRDVSISQENFLVYEALFVVAQVFLFYLCWDAVAYKNVIQIIATVLFNGLLCIYALIQFTTFYLIPTESAVIFKDDKDNKVLQISTIIIYFLCSIAFGIIGYEVYNNYGWRVYKKLDSANLKINRAYMAHQILITLLKLDVFFFISYSIQLATLVLKKSDAETYVQMAVVIPGSVIFLILVFYALHRENKWLMLFVIVCLGLSPIYFIYKFLRMYVNIDKYDDPYADTRKYLTFFIVTTFVLIIVTVANAWVCYRNFGTGLREAIKAYKNKKREIAARVKASNGQLTKDDFEYINSQKRTVLE</sequence>
<evidence type="ECO:0000313" key="2">
    <source>
        <dbReference type="EMBL" id="KAJ1921191.1"/>
    </source>
</evidence>
<dbReference type="EMBL" id="JANBPU010000006">
    <property type="protein sequence ID" value="KAJ1921191.1"/>
    <property type="molecule type" value="Genomic_DNA"/>
</dbReference>
<feature type="transmembrane region" description="Helical" evidence="1">
    <location>
        <begin position="20"/>
        <end position="40"/>
    </location>
</feature>
<dbReference type="OrthoDB" id="2448307at2759"/>
<protein>
    <submittedName>
        <fullName evidence="2">Uncharacterized protein</fullName>
    </submittedName>
</protein>